<dbReference type="Proteomes" id="UP001150062">
    <property type="component" value="Unassembled WGS sequence"/>
</dbReference>
<dbReference type="InterPro" id="IPR036964">
    <property type="entry name" value="RASGEF_cat_dom_sf"/>
</dbReference>
<evidence type="ECO:0000259" key="5">
    <source>
        <dbReference type="PROSITE" id="PS50212"/>
    </source>
</evidence>
<dbReference type="InterPro" id="IPR001895">
    <property type="entry name" value="RASGEF_cat_dom"/>
</dbReference>
<accession>A0ABQ8XGJ3</accession>
<dbReference type="SUPFAM" id="SSF48366">
    <property type="entry name" value="Ras GEF"/>
    <property type="match status" value="1"/>
</dbReference>
<sequence length="832" mass="98199">MTDNKKKEEVRMVLTPRMTLPNKKKIYYALQKRKKYLTKLRKKNESINTNLRRLENNLSLRAPEKFKIFQEHFKYLLELNELETKRTNCLISRGQKISKLKKSTQILNSFNSQLEEMQPERVMEKITLNQERCKNLREKTLNEQNIPKKINEEIKILKEEFGELDYKKKSEHALTQRKYQKKKFIIDKIEKKKQKILQSIGQGESNIFQLEEKAEVLLDHLKKAKTKVKELEKLRSFSDRNTPSKDEISTENKQNKGQWVAKLMKDHPHLLFLRERLRPSTKQKSFSMLTNHSKTPTPTLLSKNVINQLIMKHFEIEGKPQIRKFIEFTTATNYIPSKSRISPVFALLLLALRNGSKLWDLSVDELSSNIDLPNLEVDELRNTQDKTTVRGLEEDENEIDVNIWNQIQDNNNNIIYSNNSNNNNNQKYNDLFTSIQYANINKLIENATPMTKSRDIKYIEAILITSPKWITSEKLFFKLIQRFEVLIPKEFKNKEEEEKYKTMVNVVQKNVLLFLQDWIEKSFSDLSSQLLAMIKNFIVTKVKNNYKSSSKKLLLKILRLERKNDGKKSKLENPPDPIFPKNIFSPKLELSQVDVIEYARQLTLIRFSIFKNCRASELVTQAWSKDRLKHKAKNILTMISYFNKISLNISNQIIDPLKLKDRVKKMTRFLKIGKHFRKINNYDGIMMIIAGLRESSVNRLKFTKGELQSQSQNIFDELLELTDSLQNYSVLKEAIKNAPKPCLPHIGMYLTDLTFIFDGHPDKVDGLINFAKLKLIYNVISQIETCKIKEYNFYPIYQIQKLFYEIEHPDKKELYNKSLEREPRKVKRTEII</sequence>
<dbReference type="PANTHER" id="PTHR23113:SF366">
    <property type="entry name" value="RAS GUANINE NUCLEOTIDE EXCHANGE FACTOR R"/>
    <property type="match status" value="1"/>
</dbReference>
<evidence type="ECO:0000256" key="1">
    <source>
        <dbReference type="ARBA" id="ARBA00022658"/>
    </source>
</evidence>
<dbReference type="CDD" id="cd06224">
    <property type="entry name" value="REM"/>
    <property type="match status" value="1"/>
</dbReference>
<dbReference type="PROSITE" id="PS50009">
    <property type="entry name" value="RASGEF_CAT"/>
    <property type="match status" value="1"/>
</dbReference>
<dbReference type="PROSITE" id="PS50212">
    <property type="entry name" value="RASGEF_NTER"/>
    <property type="match status" value="1"/>
</dbReference>
<dbReference type="InterPro" id="IPR000651">
    <property type="entry name" value="Ras-like_Gua-exchang_fac_N"/>
</dbReference>
<dbReference type="SMART" id="SM00147">
    <property type="entry name" value="RasGEF"/>
    <property type="match status" value="1"/>
</dbReference>
<comment type="caution">
    <text evidence="6">The sequence shown here is derived from an EMBL/GenBank/DDBJ whole genome shotgun (WGS) entry which is preliminary data.</text>
</comment>
<keyword evidence="7" id="KW-1185">Reference proteome</keyword>
<dbReference type="InterPro" id="IPR023578">
    <property type="entry name" value="Ras_GEF_dom_sf"/>
</dbReference>
<reference evidence="6" key="1">
    <citation type="submission" date="2022-08" db="EMBL/GenBank/DDBJ databases">
        <title>Novel sulfate-reducing endosymbionts in the free-living metamonad Anaeramoeba.</title>
        <authorList>
            <person name="Jerlstrom-Hultqvist J."/>
            <person name="Cepicka I."/>
            <person name="Gallot-Lavallee L."/>
            <person name="Salas-Leiva D."/>
            <person name="Curtis B.A."/>
            <person name="Zahonova K."/>
            <person name="Pipaliya S."/>
            <person name="Dacks J."/>
            <person name="Roger A.J."/>
        </authorList>
    </citation>
    <scope>NUCLEOTIDE SEQUENCE</scope>
    <source>
        <strain evidence="6">Schooner1</strain>
    </source>
</reference>
<dbReference type="Gene3D" id="1.20.870.10">
    <property type="entry name" value="Son of sevenless (SoS) protein Chain: S domain 1"/>
    <property type="match status" value="1"/>
</dbReference>
<dbReference type="Pfam" id="PF00618">
    <property type="entry name" value="RasGEF_N"/>
    <property type="match status" value="1"/>
</dbReference>
<evidence type="ECO:0000313" key="6">
    <source>
        <dbReference type="EMBL" id="KAJ6231696.1"/>
    </source>
</evidence>
<dbReference type="EMBL" id="JAOAOG010000299">
    <property type="protein sequence ID" value="KAJ6231696.1"/>
    <property type="molecule type" value="Genomic_DNA"/>
</dbReference>
<protein>
    <submittedName>
        <fullName evidence="6">Ras guanine nucleotide exchange factor i-related</fullName>
    </submittedName>
</protein>
<dbReference type="Gene3D" id="1.10.840.10">
    <property type="entry name" value="Ras guanine-nucleotide exchange factors catalytic domain"/>
    <property type="match status" value="1"/>
</dbReference>
<dbReference type="SMART" id="SM00229">
    <property type="entry name" value="RasGEFN"/>
    <property type="match status" value="1"/>
</dbReference>
<feature type="coiled-coil region" evidence="3">
    <location>
        <begin position="207"/>
        <end position="241"/>
    </location>
</feature>
<feature type="domain" description="N-terminal Ras-GEF" evidence="5">
    <location>
        <begin position="431"/>
        <end position="562"/>
    </location>
</feature>
<gene>
    <name evidence="6" type="ORF">M0813_05769</name>
</gene>
<evidence type="ECO:0000259" key="4">
    <source>
        <dbReference type="PROSITE" id="PS50009"/>
    </source>
</evidence>
<dbReference type="PANTHER" id="PTHR23113">
    <property type="entry name" value="GUANINE NUCLEOTIDE EXCHANGE FACTOR"/>
    <property type="match status" value="1"/>
</dbReference>
<proteinExistence type="predicted"/>
<evidence type="ECO:0000313" key="7">
    <source>
        <dbReference type="Proteomes" id="UP001150062"/>
    </source>
</evidence>
<dbReference type="Pfam" id="PF00617">
    <property type="entry name" value="RasGEF"/>
    <property type="match status" value="1"/>
</dbReference>
<feature type="domain" description="Ras-GEF" evidence="4">
    <location>
        <begin position="594"/>
        <end position="824"/>
    </location>
</feature>
<name>A0ABQ8XGJ3_9EUKA</name>
<keyword evidence="1 2" id="KW-0344">Guanine-nucleotide releasing factor</keyword>
<dbReference type="InterPro" id="IPR008937">
    <property type="entry name" value="Ras-like_GEF"/>
</dbReference>
<evidence type="ECO:0000256" key="2">
    <source>
        <dbReference type="PROSITE-ProRule" id="PRU00168"/>
    </source>
</evidence>
<organism evidence="6 7">
    <name type="scientific">Anaeramoeba flamelloides</name>
    <dbReference type="NCBI Taxonomy" id="1746091"/>
    <lineage>
        <taxon>Eukaryota</taxon>
        <taxon>Metamonada</taxon>
        <taxon>Anaeramoebidae</taxon>
        <taxon>Anaeramoeba</taxon>
    </lineage>
</organism>
<evidence type="ECO:0000256" key="3">
    <source>
        <dbReference type="SAM" id="Coils"/>
    </source>
</evidence>
<keyword evidence="3" id="KW-0175">Coiled coil</keyword>